<dbReference type="HAMAP" id="MF_01987">
    <property type="entry name" value="Ribokinase"/>
    <property type="match status" value="1"/>
</dbReference>
<evidence type="ECO:0000256" key="1">
    <source>
        <dbReference type="ARBA" id="ARBA00022679"/>
    </source>
</evidence>
<evidence type="ECO:0000256" key="3">
    <source>
        <dbReference type="ARBA" id="ARBA00022741"/>
    </source>
</evidence>
<keyword evidence="9" id="KW-0963">Cytoplasm</keyword>
<keyword evidence="8 9" id="KW-0119">Carbohydrate metabolism</keyword>
<comment type="caution">
    <text evidence="9">Lacks conserved residue(s) required for the propagation of feature annotation.</text>
</comment>
<keyword evidence="4 9" id="KW-0418">Kinase</keyword>
<evidence type="ECO:0000313" key="12">
    <source>
        <dbReference type="Proteomes" id="UP000223527"/>
    </source>
</evidence>
<keyword evidence="2 9" id="KW-0479">Metal-binding</keyword>
<feature type="binding site" evidence="9">
    <location>
        <position position="253"/>
    </location>
    <ligand>
        <name>K(+)</name>
        <dbReference type="ChEBI" id="CHEBI:29103"/>
    </ligand>
</feature>
<feature type="binding site" evidence="9">
    <location>
        <begin position="224"/>
        <end position="229"/>
    </location>
    <ligand>
        <name>ATP</name>
        <dbReference type="ChEBI" id="CHEBI:30616"/>
    </ligand>
</feature>
<feature type="binding site" evidence="9">
    <location>
        <position position="290"/>
    </location>
    <ligand>
        <name>K(+)</name>
        <dbReference type="ChEBI" id="CHEBI:29103"/>
    </ligand>
</feature>
<feature type="binding site" evidence="9">
    <location>
        <position position="251"/>
    </location>
    <ligand>
        <name>K(+)</name>
        <dbReference type="ChEBI" id="CHEBI:29103"/>
    </ligand>
</feature>
<comment type="similarity">
    <text evidence="9">Belongs to the carbohydrate kinase PfkB family. Ribokinase subfamily.</text>
</comment>
<evidence type="ECO:0000256" key="6">
    <source>
        <dbReference type="ARBA" id="ARBA00022842"/>
    </source>
</evidence>
<comment type="subcellular location">
    <subcellularLocation>
        <location evidence="9">Cytoplasm</location>
    </subcellularLocation>
</comment>
<dbReference type="SUPFAM" id="SSF53613">
    <property type="entry name" value="Ribokinase-like"/>
    <property type="match status" value="1"/>
</dbReference>
<dbReference type="GO" id="GO:0005829">
    <property type="term" value="C:cytosol"/>
    <property type="evidence" value="ECO:0007669"/>
    <property type="project" value="TreeGrafter"/>
</dbReference>
<feature type="binding site" evidence="9">
    <location>
        <begin position="9"/>
        <end position="11"/>
    </location>
    <ligand>
        <name>substrate</name>
    </ligand>
</feature>
<dbReference type="Proteomes" id="UP000223527">
    <property type="component" value="Unassembled WGS sequence"/>
</dbReference>
<keyword evidence="12" id="KW-1185">Reference proteome</keyword>
<feature type="domain" description="Carbohydrate kinase PfkB" evidence="10">
    <location>
        <begin position="2"/>
        <end position="298"/>
    </location>
</feature>
<dbReference type="GO" id="GO:0005524">
    <property type="term" value="F:ATP binding"/>
    <property type="evidence" value="ECO:0007669"/>
    <property type="project" value="UniProtKB-UniRule"/>
</dbReference>
<sequence>MILVFGSINLDLVARVRAIPRPGETVLSERYDLSFGGKGANQAVAAARARRDAALAVRMASAVGEDDFGRSALDNLARNGVDIAAVRKVALPTGCAFITVSEAGENAITVASGANLAVSSDALPDALLDGVRVLVLQMEVPPAEALAVARRARARGARVLLNLAPAPGEAEAALLPELLAETDLLVANEHEALTALALLGETETDAAAAMRRLAARCGEGGIVTLGRAGAVACTTTGETLRAAALPVQAVDTTGAGDTFMGILAAALAEGMALAPALSRACAGASLACLSPGAQQGMPLCAELDRLA</sequence>
<feature type="active site" description="Proton acceptor" evidence="9">
    <location>
        <position position="257"/>
    </location>
</feature>
<gene>
    <name evidence="9" type="primary">rbsK</name>
    <name evidence="11" type="ORF">CR162_09510</name>
</gene>
<comment type="cofactor">
    <cofactor evidence="9">
        <name>Mg(2+)</name>
        <dbReference type="ChEBI" id="CHEBI:18420"/>
    </cofactor>
    <text evidence="9">Requires a divalent cation, most likely magnesium in vivo, as an electrophilic catalyst to aid phosphoryl group transfer. It is the chelate of the metal and the nucleotide that is the actual substrate.</text>
</comment>
<dbReference type="InterPro" id="IPR029056">
    <property type="entry name" value="Ribokinase-like"/>
</dbReference>
<evidence type="ECO:0000256" key="4">
    <source>
        <dbReference type="ARBA" id="ARBA00022777"/>
    </source>
</evidence>
<feature type="binding site" evidence="9">
    <location>
        <position position="188"/>
    </location>
    <ligand>
        <name>ATP</name>
        <dbReference type="ChEBI" id="CHEBI:30616"/>
    </ligand>
</feature>
<feature type="binding site" evidence="9">
    <location>
        <position position="257"/>
    </location>
    <ligand>
        <name>substrate</name>
    </ligand>
</feature>
<dbReference type="CDD" id="cd01174">
    <property type="entry name" value="ribokinase"/>
    <property type="match status" value="1"/>
</dbReference>
<dbReference type="AlphaFoldDB" id="A0A2C7AAV7"/>
<evidence type="ECO:0000256" key="8">
    <source>
        <dbReference type="ARBA" id="ARBA00023277"/>
    </source>
</evidence>
<dbReference type="InterPro" id="IPR011611">
    <property type="entry name" value="PfkB_dom"/>
</dbReference>
<keyword evidence="3 9" id="KW-0547">Nucleotide-binding</keyword>
<reference evidence="11 12" key="1">
    <citation type="submission" date="2017-10" db="EMBL/GenBank/DDBJ databases">
        <authorList>
            <person name="Banno H."/>
            <person name="Chua N.-H."/>
        </authorList>
    </citation>
    <scope>NUCLEOTIDE SEQUENCE [LARGE SCALE GENOMIC DNA]</scope>
    <source>
        <strain evidence="11 12">YW11</strain>
    </source>
</reference>
<feature type="binding site" evidence="9">
    <location>
        <position position="287"/>
    </location>
    <ligand>
        <name>K(+)</name>
        <dbReference type="ChEBI" id="CHEBI:29103"/>
    </ligand>
</feature>
<dbReference type="InterPro" id="IPR002139">
    <property type="entry name" value="Ribo/fructo_kinase"/>
</dbReference>
<organism evidence="11 12">
    <name type="scientific">Teichococcus rhizosphaerae</name>
    <dbReference type="NCBI Taxonomy" id="1335062"/>
    <lineage>
        <taxon>Bacteria</taxon>
        <taxon>Pseudomonadati</taxon>
        <taxon>Pseudomonadota</taxon>
        <taxon>Alphaproteobacteria</taxon>
        <taxon>Acetobacterales</taxon>
        <taxon>Roseomonadaceae</taxon>
        <taxon>Roseomonas</taxon>
    </lineage>
</organism>
<accession>A0A2C7AAV7</accession>
<feature type="binding site" evidence="9">
    <location>
        <position position="139"/>
    </location>
    <ligand>
        <name>substrate</name>
    </ligand>
</feature>
<feature type="binding site" evidence="9">
    <location>
        <position position="292"/>
    </location>
    <ligand>
        <name>K(+)</name>
        <dbReference type="ChEBI" id="CHEBI:29103"/>
    </ligand>
</feature>
<dbReference type="EMBL" id="PDNU01000014">
    <property type="protein sequence ID" value="PHK95189.1"/>
    <property type="molecule type" value="Genomic_DNA"/>
</dbReference>
<dbReference type="Gene3D" id="3.40.1190.20">
    <property type="match status" value="1"/>
</dbReference>
<dbReference type="GO" id="GO:0019303">
    <property type="term" value="P:D-ribose catabolic process"/>
    <property type="evidence" value="ECO:0007669"/>
    <property type="project" value="UniProtKB-UniRule"/>
</dbReference>
<dbReference type="PANTHER" id="PTHR10584:SF166">
    <property type="entry name" value="RIBOKINASE"/>
    <property type="match status" value="1"/>
</dbReference>
<evidence type="ECO:0000313" key="11">
    <source>
        <dbReference type="EMBL" id="PHK95189.1"/>
    </source>
</evidence>
<keyword evidence="6 9" id="KW-0460">Magnesium</keyword>
<comment type="caution">
    <text evidence="11">The sequence shown here is derived from an EMBL/GenBank/DDBJ whole genome shotgun (WGS) entry which is preliminary data.</text>
</comment>
<name>A0A2C7AAV7_9PROT</name>
<comment type="subunit">
    <text evidence="9">Homodimer.</text>
</comment>
<evidence type="ECO:0000256" key="9">
    <source>
        <dbReference type="HAMAP-Rule" id="MF_01987"/>
    </source>
</evidence>
<comment type="pathway">
    <text evidence="9">Carbohydrate metabolism; D-ribose degradation; D-ribose 5-phosphate from beta-D-ribopyranose: step 2/2.</text>
</comment>
<keyword evidence="1 9" id="KW-0808">Transferase</keyword>
<evidence type="ECO:0000256" key="7">
    <source>
        <dbReference type="ARBA" id="ARBA00022958"/>
    </source>
</evidence>
<dbReference type="OrthoDB" id="9792663at2"/>
<keyword evidence="7 9" id="KW-0630">Potassium</keyword>
<dbReference type="PANTHER" id="PTHR10584">
    <property type="entry name" value="SUGAR KINASE"/>
    <property type="match status" value="1"/>
</dbReference>
<dbReference type="GO" id="GO:0004747">
    <property type="term" value="F:ribokinase activity"/>
    <property type="evidence" value="ECO:0007669"/>
    <property type="project" value="UniProtKB-UniRule"/>
</dbReference>
<evidence type="ECO:0000256" key="2">
    <source>
        <dbReference type="ARBA" id="ARBA00022723"/>
    </source>
</evidence>
<comment type="activity regulation">
    <text evidence="9">Activated by a monovalent cation that binds near, but not in, the active site. The most likely occupant of the site in vivo is potassium. Ion binding induces a conformational change that may alter substrate affinity.</text>
</comment>
<dbReference type="RefSeq" id="WP_099095317.1">
    <property type="nucleotide sequence ID" value="NZ_PDNU01000014.1"/>
</dbReference>
<comment type="catalytic activity">
    <reaction evidence="9">
        <text>D-ribose + ATP = D-ribose 5-phosphate + ADP + H(+)</text>
        <dbReference type="Rhea" id="RHEA:13697"/>
        <dbReference type="ChEBI" id="CHEBI:15378"/>
        <dbReference type="ChEBI" id="CHEBI:30616"/>
        <dbReference type="ChEBI" id="CHEBI:47013"/>
        <dbReference type="ChEBI" id="CHEBI:78346"/>
        <dbReference type="ChEBI" id="CHEBI:456216"/>
        <dbReference type="EC" id="2.7.1.15"/>
    </reaction>
</comment>
<evidence type="ECO:0000259" key="10">
    <source>
        <dbReference type="Pfam" id="PF00294"/>
    </source>
</evidence>
<dbReference type="GO" id="GO:0046872">
    <property type="term" value="F:metal ion binding"/>
    <property type="evidence" value="ECO:0007669"/>
    <property type="project" value="UniProtKB-KW"/>
</dbReference>
<feature type="binding site" evidence="9">
    <location>
        <begin position="256"/>
        <end position="257"/>
    </location>
    <ligand>
        <name>ATP</name>
        <dbReference type="ChEBI" id="CHEBI:30616"/>
    </ligand>
</feature>
<dbReference type="UniPathway" id="UPA00916">
    <property type="reaction ID" value="UER00889"/>
</dbReference>
<evidence type="ECO:0000256" key="5">
    <source>
        <dbReference type="ARBA" id="ARBA00022840"/>
    </source>
</evidence>
<protein>
    <recommendedName>
        <fullName evidence="9">Ribokinase</fullName>
        <shortName evidence="9">RK</shortName>
        <ecNumber evidence="9">2.7.1.15</ecNumber>
    </recommendedName>
</protein>
<dbReference type="InterPro" id="IPR011877">
    <property type="entry name" value="Ribokinase"/>
</dbReference>
<dbReference type="EC" id="2.7.1.15" evidence="9"/>
<dbReference type="Pfam" id="PF00294">
    <property type="entry name" value="PfkB"/>
    <property type="match status" value="1"/>
</dbReference>
<keyword evidence="5 9" id="KW-0067">ATP-binding</keyword>
<feature type="binding site" evidence="9">
    <location>
        <begin position="37"/>
        <end position="41"/>
    </location>
    <ligand>
        <name>substrate</name>
    </ligand>
</feature>
<proteinExistence type="inferred from homology"/>
<comment type="function">
    <text evidence="9">Catalyzes the phosphorylation of ribose at O-5 in a reaction requiring ATP and magnesium. The resulting D-ribose-5-phosphate can then be used either for sythesis of nucleotides, histidine, and tryptophan, or as a component of the pentose phosphate pathway.</text>
</comment>
<dbReference type="PRINTS" id="PR00990">
    <property type="entry name" value="RIBOKINASE"/>
</dbReference>